<evidence type="ECO:0000256" key="6">
    <source>
        <dbReference type="SAM" id="Phobius"/>
    </source>
</evidence>
<feature type="transmembrane region" description="Helical" evidence="6">
    <location>
        <begin position="85"/>
        <end position="111"/>
    </location>
</feature>
<feature type="compositionally biased region" description="Polar residues" evidence="5">
    <location>
        <begin position="389"/>
        <end position="398"/>
    </location>
</feature>
<dbReference type="GO" id="GO:0005886">
    <property type="term" value="C:plasma membrane"/>
    <property type="evidence" value="ECO:0007669"/>
    <property type="project" value="TreeGrafter"/>
</dbReference>
<evidence type="ECO:0000313" key="7">
    <source>
        <dbReference type="EMBL" id="KAK3394882.1"/>
    </source>
</evidence>
<keyword evidence="2 6" id="KW-0812">Transmembrane</keyword>
<feature type="transmembrane region" description="Helical" evidence="6">
    <location>
        <begin position="123"/>
        <end position="147"/>
    </location>
</feature>
<organism evidence="7 8">
    <name type="scientific">Podospora didyma</name>
    <dbReference type="NCBI Taxonomy" id="330526"/>
    <lineage>
        <taxon>Eukaryota</taxon>
        <taxon>Fungi</taxon>
        <taxon>Dikarya</taxon>
        <taxon>Ascomycota</taxon>
        <taxon>Pezizomycotina</taxon>
        <taxon>Sordariomycetes</taxon>
        <taxon>Sordariomycetidae</taxon>
        <taxon>Sordariales</taxon>
        <taxon>Podosporaceae</taxon>
        <taxon>Podospora</taxon>
    </lineage>
</organism>
<reference evidence="7" key="1">
    <citation type="journal article" date="2023" name="Mol. Phylogenet. Evol.">
        <title>Genome-scale phylogeny and comparative genomics of the fungal order Sordariales.</title>
        <authorList>
            <person name="Hensen N."/>
            <person name="Bonometti L."/>
            <person name="Westerberg I."/>
            <person name="Brannstrom I.O."/>
            <person name="Guillou S."/>
            <person name="Cros-Aarteil S."/>
            <person name="Calhoun S."/>
            <person name="Haridas S."/>
            <person name="Kuo A."/>
            <person name="Mondo S."/>
            <person name="Pangilinan J."/>
            <person name="Riley R."/>
            <person name="LaButti K."/>
            <person name="Andreopoulos B."/>
            <person name="Lipzen A."/>
            <person name="Chen C."/>
            <person name="Yan M."/>
            <person name="Daum C."/>
            <person name="Ng V."/>
            <person name="Clum A."/>
            <person name="Steindorff A."/>
            <person name="Ohm R.A."/>
            <person name="Martin F."/>
            <person name="Silar P."/>
            <person name="Natvig D.O."/>
            <person name="Lalanne C."/>
            <person name="Gautier V."/>
            <person name="Ament-Velasquez S.L."/>
            <person name="Kruys A."/>
            <person name="Hutchinson M.I."/>
            <person name="Powell A.J."/>
            <person name="Barry K."/>
            <person name="Miller A.N."/>
            <person name="Grigoriev I.V."/>
            <person name="Debuchy R."/>
            <person name="Gladieux P."/>
            <person name="Hiltunen Thoren M."/>
            <person name="Johannesson H."/>
        </authorList>
    </citation>
    <scope>NUCLEOTIDE SEQUENCE</scope>
    <source>
        <strain evidence="7">CBS 232.78</strain>
    </source>
</reference>
<dbReference type="Pfam" id="PF04479">
    <property type="entry name" value="RTA1"/>
    <property type="match status" value="1"/>
</dbReference>
<reference evidence="7" key="2">
    <citation type="submission" date="2023-06" db="EMBL/GenBank/DDBJ databases">
        <authorList>
            <consortium name="Lawrence Berkeley National Laboratory"/>
            <person name="Haridas S."/>
            <person name="Hensen N."/>
            <person name="Bonometti L."/>
            <person name="Westerberg I."/>
            <person name="Brannstrom I.O."/>
            <person name="Guillou S."/>
            <person name="Cros-Aarteil S."/>
            <person name="Calhoun S."/>
            <person name="Kuo A."/>
            <person name="Mondo S."/>
            <person name="Pangilinan J."/>
            <person name="Riley R."/>
            <person name="LaButti K."/>
            <person name="Andreopoulos B."/>
            <person name="Lipzen A."/>
            <person name="Chen C."/>
            <person name="Yanf M."/>
            <person name="Daum C."/>
            <person name="Ng V."/>
            <person name="Clum A."/>
            <person name="Steindorff A."/>
            <person name="Ohm R."/>
            <person name="Martin F."/>
            <person name="Silar P."/>
            <person name="Natvig D."/>
            <person name="Lalanne C."/>
            <person name="Gautier V."/>
            <person name="Ament-velasquez S.L."/>
            <person name="Kruys A."/>
            <person name="Hutchinson M.I."/>
            <person name="Powell A.J."/>
            <person name="Barry K."/>
            <person name="Miller A.N."/>
            <person name="Grigoriev I.V."/>
            <person name="Debuchy R."/>
            <person name="Gladieux P."/>
            <person name="Thoren M.H."/>
            <person name="Johannesson H."/>
        </authorList>
    </citation>
    <scope>NUCLEOTIDE SEQUENCE</scope>
    <source>
        <strain evidence="7">CBS 232.78</strain>
    </source>
</reference>
<dbReference type="EMBL" id="JAULSW010000001">
    <property type="protein sequence ID" value="KAK3394882.1"/>
    <property type="molecule type" value="Genomic_DNA"/>
</dbReference>
<feature type="transmembrane region" description="Helical" evidence="6">
    <location>
        <begin position="23"/>
        <end position="45"/>
    </location>
</feature>
<gene>
    <name evidence="7" type="ORF">B0H63DRAFT_61220</name>
</gene>
<dbReference type="PANTHER" id="PTHR31465">
    <property type="entry name" value="PROTEIN RTA1-RELATED"/>
    <property type="match status" value="1"/>
</dbReference>
<dbReference type="GO" id="GO:0000324">
    <property type="term" value="C:fungal-type vacuole"/>
    <property type="evidence" value="ECO:0007669"/>
    <property type="project" value="TreeGrafter"/>
</dbReference>
<evidence type="ECO:0000256" key="5">
    <source>
        <dbReference type="SAM" id="MobiDB-lite"/>
    </source>
</evidence>
<keyword evidence="3 6" id="KW-1133">Transmembrane helix</keyword>
<feature type="transmembrane region" description="Helical" evidence="6">
    <location>
        <begin position="208"/>
        <end position="228"/>
    </location>
</feature>
<comment type="caution">
    <text evidence="7">The sequence shown here is derived from an EMBL/GenBank/DDBJ whole genome shotgun (WGS) entry which is preliminary data.</text>
</comment>
<protein>
    <submittedName>
        <fullName evidence="7">RTA1 like protein-domain-containing protein</fullName>
    </submittedName>
</protein>
<evidence type="ECO:0000256" key="1">
    <source>
        <dbReference type="ARBA" id="ARBA00004141"/>
    </source>
</evidence>
<keyword evidence="8" id="KW-1185">Reference proteome</keyword>
<dbReference type="InterPro" id="IPR007568">
    <property type="entry name" value="RTA1"/>
</dbReference>
<evidence type="ECO:0000256" key="2">
    <source>
        <dbReference type="ARBA" id="ARBA00022692"/>
    </source>
</evidence>
<accession>A0AAE0U8N4</accession>
<evidence type="ECO:0000313" key="8">
    <source>
        <dbReference type="Proteomes" id="UP001285441"/>
    </source>
</evidence>
<dbReference type="AlphaFoldDB" id="A0AAE0U8N4"/>
<feature type="compositionally biased region" description="Low complexity" evidence="5">
    <location>
        <begin position="371"/>
        <end position="384"/>
    </location>
</feature>
<feature type="transmembrane region" description="Helical" evidence="6">
    <location>
        <begin position="52"/>
        <end position="73"/>
    </location>
</feature>
<evidence type="ECO:0000256" key="4">
    <source>
        <dbReference type="ARBA" id="ARBA00023136"/>
    </source>
</evidence>
<evidence type="ECO:0000256" key="3">
    <source>
        <dbReference type="ARBA" id="ARBA00022989"/>
    </source>
</evidence>
<dbReference type="PANTHER" id="PTHR31465:SF9">
    <property type="entry name" value="SPHINGOID LONG-CHAIN BASE TRANSPORTER RSB1"/>
    <property type="match status" value="1"/>
</dbReference>
<comment type="subcellular location">
    <subcellularLocation>
        <location evidence="1">Membrane</location>
        <topology evidence="1">Multi-pass membrane protein</topology>
    </subcellularLocation>
</comment>
<feature type="transmembrane region" description="Helical" evidence="6">
    <location>
        <begin position="248"/>
        <end position="266"/>
    </location>
</feature>
<feature type="transmembrane region" description="Helical" evidence="6">
    <location>
        <begin position="159"/>
        <end position="184"/>
    </location>
</feature>
<name>A0AAE0U8N4_9PEZI</name>
<dbReference type="Proteomes" id="UP001285441">
    <property type="component" value="Unassembled WGS sequence"/>
</dbReference>
<sequence length="410" mass="43961">MAGDCTANTCPTPGGFVSWQPALAGNAVMIAAFSALIPVNIYTAIRYRTITYTSPLIVGLFLEIVGHAGKLLLQSNPASRSRFFVFMLGTVWGPTFVGAALCNVIPHVLVIYGQEFRLVSRPILISIAFVVLDIFALAFTSVGIAFATNANTETETGQGVYILLTGLGLQFLSLAIFLGTYHYFRLRLSRRHYVFDPTFSTVFLSSRFNVFLLCAQIAAALLLVRAAVRIGSFTGGLGSSLAQSQTAVFLLDDALVLVATIILSAVPAGRAFGKAWAGTAPAPSSLRGIRSKKRARPAISQPNPANTIFAPPQPPRSTFSPRSARLPNITRPLISPRQTLSSRQHVPYEVSFNQTAPYMSPVRSAHYMPSGLSSPGSSSFLASPKPTAWHSTTPTAPTASRLVNPDTIWA</sequence>
<feature type="region of interest" description="Disordered" evidence="5">
    <location>
        <begin position="295"/>
        <end position="324"/>
    </location>
</feature>
<keyword evidence="4 6" id="KW-0472">Membrane</keyword>
<proteinExistence type="predicted"/>
<feature type="region of interest" description="Disordered" evidence="5">
    <location>
        <begin position="371"/>
        <end position="410"/>
    </location>
</feature>